<evidence type="ECO:0000256" key="1">
    <source>
        <dbReference type="SAM" id="MobiDB-lite"/>
    </source>
</evidence>
<name>A0A1Y2GRX7_9FUNG</name>
<dbReference type="Pfam" id="PF00722">
    <property type="entry name" value="Glyco_hydro_16"/>
    <property type="match status" value="1"/>
</dbReference>
<dbReference type="Proteomes" id="UP000193648">
    <property type="component" value="Unassembled WGS sequence"/>
</dbReference>
<keyword evidence="2" id="KW-0732">Signal</keyword>
<proteinExistence type="predicted"/>
<accession>A0A1Y2GRX7</accession>
<dbReference type="RefSeq" id="XP_021881340.1">
    <property type="nucleotide sequence ID" value="XM_022030920.1"/>
</dbReference>
<dbReference type="Gene3D" id="2.60.120.200">
    <property type="match status" value="1"/>
</dbReference>
<dbReference type="InterPro" id="IPR000757">
    <property type="entry name" value="Beta-glucanase-like"/>
</dbReference>
<comment type="caution">
    <text evidence="4">The sequence shown here is derived from an EMBL/GenBank/DDBJ whole genome shotgun (WGS) entry which is preliminary data.</text>
</comment>
<feature type="chain" id="PRO_5013118911" description="GH16 domain-containing protein" evidence="2">
    <location>
        <begin position="28"/>
        <end position="355"/>
    </location>
</feature>
<dbReference type="GeneID" id="33572761"/>
<feature type="domain" description="GH16" evidence="3">
    <location>
        <begin position="165"/>
        <end position="252"/>
    </location>
</feature>
<keyword evidence="5" id="KW-1185">Reference proteome</keyword>
<organism evidence="4 5">
    <name type="scientific">Lobosporangium transversale</name>
    <dbReference type="NCBI Taxonomy" id="64571"/>
    <lineage>
        <taxon>Eukaryota</taxon>
        <taxon>Fungi</taxon>
        <taxon>Fungi incertae sedis</taxon>
        <taxon>Mucoromycota</taxon>
        <taxon>Mortierellomycotina</taxon>
        <taxon>Mortierellomycetes</taxon>
        <taxon>Mortierellales</taxon>
        <taxon>Mortierellaceae</taxon>
        <taxon>Lobosporangium</taxon>
    </lineage>
</organism>
<dbReference type="SUPFAM" id="SSF49899">
    <property type="entry name" value="Concanavalin A-like lectins/glucanases"/>
    <property type="match status" value="1"/>
</dbReference>
<feature type="signal peptide" evidence="2">
    <location>
        <begin position="1"/>
        <end position="27"/>
    </location>
</feature>
<dbReference type="OrthoDB" id="4781at2759"/>
<evidence type="ECO:0000259" key="3">
    <source>
        <dbReference type="Pfam" id="PF00722"/>
    </source>
</evidence>
<protein>
    <recommendedName>
        <fullName evidence="3">GH16 domain-containing protein</fullName>
    </recommendedName>
</protein>
<evidence type="ECO:0000256" key="2">
    <source>
        <dbReference type="SAM" id="SignalP"/>
    </source>
</evidence>
<gene>
    <name evidence="4" type="ORF">BCR41DRAFT_58329</name>
</gene>
<feature type="region of interest" description="Disordered" evidence="1">
    <location>
        <begin position="82"/>
        <end position="102"/>
    </location>
</feature>
<evidence type="ECO:0000313" key="4">
    <source>
        <dbReference type="EMBL" id="ORZ15993.1"/>
    </source>
</evidence>
<dbReference type="AlphaFoldDB" id="A0A1Y2GRX7"/>
<dbReference type="EMBL" id="MCFF01000018">
    <property type="protein sequence ID" value="ORZ15993.1"/>
    <property type="molecule type" value="Genomic_DNA"/>
</dbReference>
<sequence>MRLLNPSLALLLLILPLDDLWIEPVQASFFSSVSKSDNSITCGTSHSPCPVTAPCCNNGVCQKTSYEACSIALGCEPEFSHPQKDTSSHSSKKSSGDDYQPQNPQSCFPLPVCRPLTEKFKSNQPDKKGLHLPLIPKQNFSGNPDQAHWTSDFDYIAPYAQVDPKQKKLLLTARRDAVKTQSGGGFGATVSSTRWNRYGTFAAKFKSGATGPGIVTAMMLSNPILGEEITIEVTGRDPKTVITDFYRHSAQRSHPSSSSSSWLPSFKSVTPSLDGLRIRTRRFKDMILPGGGTKTRKNKALTTDVVVVQHSDAEDDDISKSLPQRTSLFTRLSGLQSVSDGPSMDMFFEPSQPKI</sequence>
<dbReference type="STRING" id="64571.A0A1Y2GRX7"/>
<dbReference type="GO" id="GO:0004553">
    <property type="term" value="F:hydrolase activity, hydrolyzing O-glycosyl compounds"/>
    <property type="evidence" value="ECO:0007669"/>
    <property type="project" value="InterPro"/>
</dbReference>
<reference evidence="4 5" key="1">
    <citation type="submission" date="2016-07" db="EMBL/GenBank/DDBJ databases">
        <title>Pervasive Adenine N6-methylation of Active Genes in Fungi.</title>
        <authorList>
            <consortium name="DOE Joint Genome Institute"/>
            <person name="Mondo S.J."/>
            <person name="Dannebaum R.O."/>
            <person name="Kuo R.C."/>
            <person name="Labutti K."/>
            <person name="Haridas S."/>
            <person name="Kuo A."/>
            <person name="Salamov A."/>
            <person name="Ahrendt S.R."/>
            <person name="Lipzen A."/>
            <person name="Sullivan W."/>
            <person name="Andreopoulos W.B."/>
            <person name="Clum A."/>
            <person name="Lindquist E."/>
            <person name="Daum C."/>
            <person name="Ramamoorthy G.K."/>
            <person name="Gryganskyi A."/>
            <person name="Culley D."/>
            <person name="Magnuson J.K."/>
            <person name="James T.Y."/>
            <person name="O'Malley M.A."/>
            <person name="Stajich J.E."/>
            <person name="Spatafora J.W."/>
            <person name="Visel A."/>
            <person name="Grigoriev I.V."/>
        </authorList>
    </citation>
    <scope>NUCLEOTIDE SEQUENCE [LARGE SCALE GENOMIC DNA]</scope>
    <source>
        <strain evidence="4 5">NRRL 3116</strain>
    </source>
</reference>
<evidence type="ECO:0000313" key="5">
    <source>
        <dbReference type="Proteomes" id="UP000193648"/>
    </source>
</evidence>
<dbReference type="InParanoid" id="A0A1Y2GRX7"/>
<dbReference type="GO" id="GO:0005975">
    <property type="term" value="P:carbohydrate metabolic process"/>
    <property type="evidence" value="ECO:0007669"/>
    <property type="project" value="InterPro"/>
</dbReference>
<dbReference type="InterPro" id="IPR013320">
    <property type="entry name" value="ConA-like_dom_sf"/>
</dbReference>